<gene>
    <name evidence="1" type="ORF">KCU76_g15184</name>
</gene>
<protein>
    <submittedName>
        <fullName evidence="1">Uncharacterized protein</fullName>
    </submittedName>
</protein>
<proteinExistence type="predicted"/>
<reference evidence="1" key="1">
    <citation type="journal article" date="2021" name="J Fungi (Basel)">
        <title>Virulence traits and population genomics of the black yeast Aureobasidium melanogenum.</title>
        <authorList>
            <person name="Cernosa A."/>
            <person name="Sun X."/>
            <person name="Gostincar C."/>
            <person name="Fang C."/>
            <person name="Gunde-Cimerman N."/>
            <person name="Song Z."/>
        </authorList>
    </citation>
    <scope>NUCLEOTIDE SEQUENCE</scope>
    <source>
        <strain evidence="1">EXF-9911</strain>
    </source>
</reference>
<dbReference type="Proteomes" id="UP000779574">
    <property type="component" value="Unassembled WGS sequence"/>
</dbReference>
<evidence type="ECO:0000313" key="2">
    <source>
        <dbReference type="Proteomes" id="UP000779574"/>
    </source>
</evidence>
<accession>A0A9P8E3Q8</accession>
<organism evidence="1 2">
    <name type="scientific">Aureobasidium melanogenum</name>
    <name type="common">Aureobasidium pullulans var. melanogenum</name>
    <dbReference type="NCBI Taxonomy" id="46634"/>
    <lineage>
        <taxon>Eukaryota</taxon>
        <taxon>Fungi</taxon>
        <taxon>Dikarya</taxon>
        <taxon>Ascomycota</taxon>
        <taxon>Pezizomycotina</taxon>
        <taxon>Dothideomycetes</taxon>
        <taxon>Dothideomycetidae</taxon>
        <taxon>Dothideales</taxon>
        <taxon>Saccotheciaceae</taxon>
        <taxon>Aureobasidium</taxon>
    </lineage>
</organism>
<reference evidence="1" key="2">
    <citation type="submission" date="2021-08" db="EMBL/GenBank/DDBJ databases">
        <authorList>
            <person name="Gostincar C."/>
            <person name="Sun X."/>
            <person name="Song Z."/>
            <person name="Gunde-Cimerman N."/>
        </authorList>
    </citation>
    <scope>NUCLEOTIDE SEQUENCE</scope>
    <source>
        <strain evidence="1">EXF-9911</strain>
    </source>
</reference>
<feature type="non-terminal residue" evidence="1">
    <location>
        <position position="444"/>
    </location>
</feature>
<name>A0A9P8E3Q8_AURME</name>
<evidence type="ECO:0000313" key="1">
    <source>
        <dbReference type="EMBL" id="KAG9680405.1"/>
    </source>
</evidence>
<sequence>MDSTFFPHMKPIHGTSEAAAVSSYDTLLSVYTSSNSLWESERCYVIAGVAGALSFGHHRRVETQLPHPQAPILLPSSQRRQLFLPQQIKSSTLRTARPLEKAPPELSWASSDSEHLRARAMLCDSSISDRHSRSARPCVPALAFARSFLFNMACLCLLHQTAQRSLGTPSLLFRDDAQASYRVFMRACGSQVSALVTPVCFTQQPWLQDILHECICSEDQNSLENNLDNIIIDEQRESVQASNMSFPASKSTITKCTTMSDIVRALDETHDRIASMGADELKRERVDSVNSLKAVDHPKWLKPIKAFDQKKYLGDLESADITLRQIKSPQTQPSCLRSTSQITSVSTALPKPMYGPGKCTYDAYPLPPKRKRDAVSDTIEDALKKVKRVGGRGEDEAIASLFLAVNHSWACFQRPNILRSHSVLLNRMKENKAMTISRLNNEQY</sequence>
<comment type="caution">
    <text evidence="1">The sequence shown here is derived from an EMBL/GenBank/DDBJ whole genome shotgun (WGS) entry which is preliminary data.</text>
</comment>
<dbReference type="EMBL" id="JAHFXF010000974">
    <property type="protein sequence ID" value="KAG9680405.1"/>
    <property type="molecule type" value="Genomic_DNA"/>
</dbReference>
<dbReference type="AlphaFoldDB" id="A0A9P8E3Q8"/>
<dbReference type="OrthoDB" id="10405167at2759"/>